<evidence type="ECO:0000256" key="10">
    <source>
        <dbReference type="ARBA" id="ARBA00022723"/>
    </source>
</evidence>
<reference evidence="18 19" key="1">
    <citation type="submission" date="2024-04" db="EMBL/GenBank/DDBJ databases">
        <title>Two novel Raoultella species associated with bleeding cankers of broadleaf hosts, Raoultella scottia sp. nov. and Raoultella lignicola sp. nov.</title>
        <authorList>
            <person name="Brady C.L."/>
        </authorList>
    </citation>
    <scope>NUCLEOTIDE SEQUENCE [LARGE SCALE GENOMIC DNA]</scope>
    <source>
        <strain evidence="18 19">TW_WC1a.1</strain>
    </source>
</reference>
<dbReference type="Pfam" id="PF07992">
    <property type="entry name" value="Pyr_redox_2"/>
    <property type="match status" value="2"/>
</dbReference>
<dbReference type="InterPro" id="IPR012748">
    <property type="entry name" value="Rieske-like_NirD"/>
</dbReference>
<dbReference type="InterPro" id="IPR036922">
    <property type="entry name" value="Rieske_2Fe-2S_sf"/>
</dbReference>
<evidence type="ECO:0000256" key="12">
    <source>
        <dbReference type="ARBA" id="ARBA00023002"/>
    </source>
</evidence>
<dbReference type="Pfam" id="PF13806">
    <property type="entry name" value="Rieske_2"/>
    <property type="match status" value="1"/>
</dbReference>
<keyword evidence="19" id="KW-1185">Reference proteome</keyword>
<evidence type="ECO:0000256" key="16">
    <source>
        <dbReference type="ARBA" id="ARBA00034078"/>
    </source>
</evidence>
<dbReference type="CDD" id="cd19944">
    <property type="entry name" value="NirB_Fer2_BFD-like_2"/>
    <property type="match status" value="1"/>
</dbReference>
<organism evidence="18 19">
    <name type="scientific">Raoultella lignicola</name>
    <dbReference type="NCBI Taxonomy" id="3040939"/>
    <lineage>
        <taxon>Bacteria</taxon>
        <taxon>Pseudomonadati</taxon>
        <taxon>Pseudomonadota</taxon>
        <taxon>Gammaproteobacteria</taxon>
        <taxon>Enterobacterales</taxon>
        <taxon>Enterobacteriaceae</taxon>
        <taxon>Klebsiella/Raoultella group</taxon>
        <taxon>Raoultella</taxon>
    </lineage>
</organism>
<dbReference type="CDD" id="cd19943">
    <property type="entry name" value="NirB_Fer2_BFD-like_1"/>
    <property type="match status" value="1"/>
</dbReference>
<dbReference type="NCBIfam" id="TIGR02374">
    <property type="entry name" value="nitri_red_nirB"/>
    <property type="match status" value="1"/>
</dbReference>
<comment type="cofactor">
    <cofactor evidence="3">
        <name>FAD</name>
        <dbReference type="ChEBI" id="CHEBI:57692"/>
    </cofactor>
</comment>
<dbReference type="NCBIfam" id="TIGR02378">
    <property type="entry name" value="nirD_assim_sml"/>
    <property type="match status" value="1"/>
</dbReference>
<dbReference type="PANTHER" id="PTHR43809:SF1">
    <property type="entry name" value="NITRITE REDUCTASE (NADH) LARGE SUBUNIT"/>
    <property type="match status" value="1"/>
</dbReference>
<dbReference type="PRINTS" id="PR00368">
    <property type="entry name" value="FADPNR"/>
</dbReference>
<dbReference type="InterPro" id="IPR017941">
    <property type="entry name" value="Rieske_2Fe-2S"/>
</dbReference>
<dbReference type="InterPro" id="IPR006066">
    <property type="entry name" value="NO2/SO3_Rdtase_FeS/sirohaem_BS"/>
</dbReference>
<dbReference type="InterPro" id="IPR016156">
    <property type="entry name" value="FAD/NAD-linked_Rdtase_dimer_sf"/>
</dbReference>
<dbReference type="SUPFAM" id="SSF50022">
    <property type="entry name" value="ISP domain"/>
    <property type="match status" value="1"/>
</dbReference>
<dbReference type="Pfam" id="PF04324">
    <property type="entry name" value="Fer2_BFD"/>
    <property type="match status" value="1"/>
</dbReference>
<dbReference type="InterPro" id="IPR045854">
    <property type="entry name" value="NO2/SO3_Rdtase_4Fe4S_sf"/>
</dbReference>
<evidence type="ECO:0000256" key="6">
    <source>
        <dbReference type="ARBA" id="ARBA00022485"/>
    </source>
</evidence>
<dbReference type="Gene3D" id="1.10.10.1100">
    <property type="entry name" value="BFD-like [2Fe-2S]-binding domain"/>
    <property type="match status" value="1"/>
</dbReference>
<dbReference type="SUPFAM" id="SSF56014">
    <property type="entry name" value="Nitrite and sulphite reductase 4Fe-4S domain-like"/>
    <property type="match status" value="1"/>
</dbReference>
<evidence type="ECO:0000256" key="7">
    <source>
        <dbReference type="ARBA" id="ARBA00022617"/>
    </source>
</evidence>
<evidence type="ECO:0000313" key="19">
    <source>
        <dbReference type="Proteomes" id="UP001312893"/>
    </source>
</evidence>
<dbReference type="PANTHER" id="PTHR43809">
    <property type="entry name" value="NITRITE REDUCTASE (NADH) LARGE SUBUNIT"/>
    <property type="match status" value="1"/>
</dbReference>
<sequence length="1353" mass="146005">MKRQLVIIGNGMAATRLAQTLVARGGGRFQITIIGDEPYQAYNRIQLSPVLGGEKTLEQTQLLPAEWYSQHGVTVLTGASALAVDTEARTLRTTLGEYGWDELIFATGSQAMIPPLPGVEMPHVYPFRTFADVSRILASGGPAVVIGGGVLGVEAAAALRRHGDNVTLLHRGPWLMEQQTDAFAGQQLQQQLTERGIACVTGCAIAAISEHEVVLEDGRAFAASRVVLATGVRPNIALAQRSGITCHRGIVVDRQLATALPGISALGECCEIDGETWGLVAPCLRQAEVLAERLCGTPGEDFTWQESGTRLKVTGIELFSAGDLRAAEQDQQWTSWDPLARHYRRLLVRDGILRGVLLFGDCQHAAPLTAQLGASAPTDWLFDPSSTQPRAAGHITMTKPVLVLIGHGMVGHHFLEQCVSRNLHQQFRIVVFGEERYTAYDRVHLSEYFAGRSAQSLSLVEGDFFNQHGIELRLSAPVASIDREARLVRDASGHETHWDKLVLATGSYPFVPPVPGHDSDGCFVYRTLDDLDRIAACASTARRGVVIGGGLLGLEAANALKQLGLETHVVEFAPNLMAVQLDSAGAAMLREKITAIGVGVHTSKATQAIVPHDDGLVLNFADGGSLSTDMVVFSAGIRPQDSLARSGGLTVGERGGICIDDQCRTSDPDVLAIGECALWDNKIYGLVAPGYQMARTAAAQLAGEDAGFSGADMSTKLKLLGIDVASFGDAQGRTPGSQSYQWTHGPEQIYKKIVVSEDGKTLLGGVLVGDASDYATLLQMMLNAMALPARPESLILPALEGSAPKALGVAALPDSAQICSCHNVSKGDICQAVNDGAGDMAALKSCTKAATGCGGCSALVKQVMEYQLAAQGVEVKKDICEHFPWSRQEIYHLVRVNHIRTFDQLISRYGQGHGCEICKPLVASVLASCWNEYLLKPAHLPLQDTNDRYFANIQKDGTYSVVPRMAAGEVTPDGLIAIGQIAKRYQLYSKITGGQRIDLFGARLESLPDIWRELANAGFETGHAYGKSLRTVKSCVGSTWCRYGVQDSTGLAVTLEHRYKGLRAPHKIKMAVSGCTRECAEAQGKDIGVIATEKGWNLYVCGNGGMKPRHADLFVSDIDDATLIRTVDRLLMFYIRTADRLQRTSTWMDNLEGGVDYLREVILNDSLGIGEELEQEMARVVESYQCEWQTTLNDPQRLALFRSYVNSEQPDEAVQRHSLRGQPQPVATPIHREGAASSRPWQAICALDAIPAEAGIGARLGERQIALFRFGEQVYALDNLEPGSDANVLSRGILGDAGGEPIVISPLYKQRIRLRDGRPCEGGEPAVRAWPVKVENGTVWVGNQVLLARAEAS</sequence>
<protein>
    <submittedName>
        <fullName evidence="18">Nitrite reductase large subunit NirB</fullName>
    </submittedName>
</protein>
<dbReference type="InterPro" id="IPR036188">
    <property type="entry name" value="FAD/NAD-bd_sf"/>
</dbReference>
<keyword evidence="9" id="KW-0001">2Fe-2S</keyword>
<proteinExistence type="inferred from homology"/>
<gene>
    <name evidence="18" type="primary">nirB</name>
    <name evidence="18" type="ORF">QFI96_002980</name>
</gene>
<evidence type="ECO:0000256" key="1">
    <source>
        <dbReference type="ARBA" id="ARBA00001929"/>
    </source>
</evidence>
<dbReference type="Pfam" id="PF03460">
    <property type="entry name" value="NIR_SIR_ferr"/>
    <property type="match status" value="1"/>
</dbReference>
<evidence type="ECO:0000256" key="13">
    <source>
        <dbReference type="ARBA" id="ARBA00023004"/>
    </source>
</evidence>
<comment type="caution">
    <text evidence="18">The sequence shown here is derived from an EMBL/GenBank/DDBJ whole genome shotgun (WGS) entry which is preliminary data.</text>
</comment>
<dbReference type="PROSITE" id="PS51300">
    <property type="entry name" value="NIRD"/>
    <property type="match status" value="1"/>
</dbReference>
<dbReference type="PRINTS" id="PR00397">
    <property type="entry name" value="SIROHAEM"/>
</dbReference>
<dbReference type="SUPFAM" id="SSF51905">
    <property type="entry name" value="FAD/NAD(P)-binding domain"/>
    <property type="match status" value="4"/>
</dbReference>
<keyword evidence="15" id="KW-0534">Nitrate assimilation</keyword>
<keyword evidence="8" id="KW-0285">Flavoprotein</keyword>
<dbReference type="InterPro" id="IPR036136">
    <property type="entry name" value="Nit/Sulf_reduc_fer-like_dom_sf"/>
</dbReference>
<keyword evidence="7" id="KW-0349">Heme</keyword>
<evidence type="ECO:0000256" key="9">
    <source>
        <dbReference type="ARBA" id="ARBA00022714"/>
    </source>
</evidence>
<evidence type="ECO:0000259" key="17">
    <source>
        <dbReference type="PROSITE" id="PS51296"/>
    </source>
</evidence>
<evidence type="ECO:0000256" key="14">
    <source>
        <dbReference type="ARBA" id="ARBA00023014"/>
    </source>
</evidence>
<dbReference type="RefSeq" id="WP_331850847.1">
    <property type="nucleotide sequence ID" value="NZ_JARXNK020000097.1"/>
</dbReference>
<keyword evidence="10" id="KW-0479">Metal-binding</keyword>
<dbReference type="InterPro" id="IPR041575">
    <property type="entry name" value="Rubredoxin_C"/>
</dbReference>
<comment type="cofactor">
    <cofactor evidence="16">
        <name>[2Fe-2S] cluster</name>
        <dbReference type="ChEBI" id="CHEBI:190135"/>
    </cofactor>
</comment>
<accession>A0ABU9F2S2</accession>
<dbReference type="Proteomes" id="UP001312893">
    <property type="component" value="Unassembled WGS sequence"/>
</dbReference>
<evidence type="ECO:0000256" key="15">
    <source>
        <dbReference type="ARBA" id="ARBA00023063"/>
    </source>
</evidence>
<keyword evidence="6" id="KW-0004">4Fe-4S</keyword>
<name>A0ABU9F2S2_9ENTR</name>
<keyword evidence="12" id="KW-0560">Oxidoreductase</keyword>
<dbReference type="InterPro" id="IPR023753">
    <property type="entry name" value="FAD/NAD-binding_dom"/>
</dbReference>
<evidence type="ECO:0000256" key="2">
    <source>
        <dbReference type="ARBA" id="ARBA00001966"/>
    </source>
</evidence>
<keyword evidence="13" id="KW-0408">Iron</keyword>
<dbReference type="SUPFAM" id="SSF55124">
    <property type="entry name" value="Nitrite/Sulfite reductase N-terminal domain-like"/>
    <property type="match status" value="1"/>
</dbReference>
<dbReference type="PROSITE" id="PS00365">
    <property type="entry name" value="NIR_SIR"/>
    <property type="match status" value="1"/>
</dbReference>
<dbReference type="Gene3D" id="3.30.390.30">
    <property type="match status" value="2"/>
</dbReference>
<comment type="pathway">
    <text evidence="4">Nitrogen metabolism; nitrate reduction (assimilation).</text>
</comment>
<dbReference type="InterPro" id="IPR012744">
    <property type="entry name" value="Nitri_red_NirB"/>
</dbReference>
<evidence type="ECO:0000256" key="8">
    <source>
        <dbReference type="ARBA" id="ARBA00022630"/>
    </source>
</evidence>
<keyword evidence="11" id="KW-0274">FAD</keyword>
<dbReference type="InterPro" id="IPR041854">
    <property type="entry name" value="BFD-like_2Fe2S-bd_dom_sf"/>
</dbReference>
<feature type="domain" description="Rieske" evidence="17">
    <location>
        <begin position="1241"/>
        <end position="1341"/>
    </location>
</feature>
<dbReference type="InterPro" id="IPR007419">
    <property type="entry name" value="BFD-like_2Fe2S-bd_dom"/>
</dbReference>
<dbReference type="CDD" id="cd03529">
    <property type="entry name" value="Rieske_NirD"/>
    <property type="match status" value="1"/>
</dbReference>
<evidence type="ECO:0000256" key="4">
    <source>
        <dbReference type="ARBA" id="ARBA00005096"/>
    </source>
</evidence>
<comment type="similarity">
    <text evidence="5">Belongs to the nitrite and sulfite reductase 4Fe-4S domain family.</text>
</comment>
<dbReference type="PROSITE" id="PS51296">
    <property type="entry name" value="RIESKE"/>
    <property type="match status" value="1"/>
</dbReference>
<dbReference type="InterPro" id="IPR006067">
    <property type="entry name" value="NO2/SO3_Rdtase_4Fe4S_dom"/>
</dbReference>
<dbReference type="Pfam" id="PF01077">
    <property type="entry name" value="NIR_SIR"/>
    <property type="match status" value="1"/>
</dbReference>
<dbReference type="EMBL" id="JARXNK020000097">
    <property type="protein sequence ID" value="MEL0550663.1"/>
    <property type="molecule type" value="Genomic_DNA"/>
</dbReference>
<evidence type="ECO:0000256" key="3">
    <source>
        <dbReference type="ARBA" id="ARBA00001974"/>
    </source>
</evidence>
<comment type="cofactor">
    <cofactor evidence="2">
        <name>[4Fe-4S] cluster</name>
        <dbReference type="ChEBI" id="CHEBI:49883"/>
    </cofactor>
</comment>
<evidence type="ECO:0000313" key="18">
    <source>
        <dbReference type="EMBL" id="MEL0550663.1"/>
    </source>
</evidence>
<keyword evidence="14" id="KW-0411">Iron-sulfur</keyword>
<comment type="cofactor">
    <cofactor evidence="1">
        <name>siroheme</name>
        <dbReference type="ChEBI" id="CHEBI:60052"/>
    </cofactor>
</comment>
<dbReference type="Gene3D" id="3.30.413.10">
    <property type="entry name" value="Sulfite Reductase Hemoprotein, domain 1"/>
    <property type="match status" value="1"/>
</dbReference>
<dbReference type="Gene3D" id="2.102.10.10">
    <property type="entry name" value="Rieske [2Fe-2S] iron-sulphur domain"/>
    <property type="match status" value="1"/>
</dbReference>
<dbReference type="Gene3D" id="3.50.50.60">
    <property type="entry name" value="FAD/NAD(P)-binding domain"/>
    <property type="match status" value="4"/>
</dbReference>
<evidence type="ECO:0000256" key="5">
    <source>
        <dbReference type="ARBA" id="ARBA00010429"/>
    </source>
</evidence>
<dbReference type="NCBIfam" id="NF011565">
    <property type="entry name" value="PRK14989.1"/>
    <property type="match status" value="1"/>
</dbReference>
<dbReference type="InterPro" id="IPR005117">
    <property type="entry name" value="NiRdtase/SiRdtase_haem-b_fer"/>
</dbReference>
<dbReference type="Pfam" id="PF18267">
    <property type="entry name" value="Rubredoxin_C"/>
    <property type="match status" value="2"/>
</dbReference>
<dbReference type="InterPro" id="IPR052034">
    <property type="entry name" value="NasD-like"/>
</dbReference>
<evidence type="ECO:0000256" key="11">
    <source>
        <dbReference type="ARBA" id="ARBA00022827"/>
    </source>
</evidence>